<dbReference type="AlphaFoldDB" id="A0A5K7ZYN7"/>
<dbReference type="EMBL" id="AP021876">
    <property type="protein sequence ID" value="BBO85385.1"/>
    <property type="molecule type" value="Genomic_DNA"/>
</dbReference>
<comment type="PTM">
    <text evidence="4">Methylated by PrmC. Methylation increases the termination efficiency of RF2.</text>
</comment>
<dbReference type="NCBIfam" id="TIGR00020">
    <property type="entry name" value="prfB"/>
    <property type="match status" value="1"/>
</dbReference>
<sequence length="295" mass="32822">MEKDLEDAGILLELAVEEADADTTQEAADQIHELGRRIHQFSLNTMLDGDDDANNAILSINAGAGGTEAQDWAEMLFRMYLRWVESKGFKSNVIDFQPGDEAGIKSVTFTVTGQFAYGYLKSESGVHRLVRISPFNASGKRHTSFASVFVYPELDNEIAIDVDDKDLRIDVFRASGAGGQHVNKTSSAVRITHLPTGIVVQCQQEKSQHRNKDMAMKVLKARLYEAEKRKQDERLQEIHDGKDDIAWGSQIRSYVLHPYQMVKDHRIGLDVGNVNSVLDGDIDVFIEGVLLSGKA</sequence>
<name>A0A5K7ZYN7_9BACT</name>
<dbReference type="Gene3D" id="3.30.160.20">
    <property type="match status" value="1"/>
</dbReference>
<organism evidence="7 8">
    <name type="scientific">Desulfosarcina ovata subsp. sediminis</name>
    <dbReference type="NCBI Taxonomy" id="885957"/>
    <lineage>
        <taxon>Bacteria</taxon>
        <taxon>Pseudomonadati</taxon>
        <taxon>Thermodesulfobacteriota</taxon>
        <taxon>Desulfobacteria</taxon>
        <taxon>Desulfobacterales</taxon>
        <taxon>Desulfosarcinaceae</taxon>
        <taxon>Desulfosarcina</taxon>
    </lineage>
</organism>
<evidence type="ECO:0000256" key="4">
    <source>
        <dbReference type="HAMAP-Rule" id="MF_00094"/>
    </source>
</evidence>
<dbReference type="KEGG" id="dov:DSCO28_59510"/>
<dbReference type="InterPro" id="IPR005139">
    <property type="entry name" value="PCRF"/>
</dbReference>
<feature type="modified residue" description="N5-methylglutamine" evidence="4">
    <location>
        <position position="180"/>
    </location>
</feature>
<keyword evidence="4" id="KW-0963">Cytoplasm</keyword>
<dbReference type="PANTHER" id="PTHR43116:SF3">
    <property type="entry name" value="CLASS I PEPTIDE CHAIN RELEASE FACTOR"/>
    <property type="match status" value="1"/>
</dbReference>
<dbReference type="SUPFAM" id="SSF75620">
    <property type="entry name" value="Release factor"/>
    <property type="match status" value="1"/>
</dbReference>
<dbReference type="InterPro" id="IPR004374">
    <property type="entry name" value="PrfB"/>
</dbReference>
<dbReference type="GO" id="GO:0016149">
    <property type="term" value="F:translation release factor activity, codon specific"/>
    <property type="evidence" value="ECO:0007669"/>
    <property type="project" value="UniProtKB-UniRule"/>
</dbReference>
<evidence type="ECO:0000313" key="8">
    <source>
        <dbReference type="Proteomes" id="UP000425960"/>
    </source>
</evidence>
<protein>
    <recommendedName>
        <fullName evidence="4 5">Peptide chain release factor 2</fullName>
        <shortName evidence="4">RF-2</shortName>
    </recommendedName>
</protein>
<keyword evidence="2 4" id="KW-0488">Methylation</keyword>
<feature type="domain" description="Prokaryotic-type class I peptide chain release factors" evidence="6">
    <location>
        <begin position="173"/>
        <end position="189"/>
    </location>
</feature>
<dbReference type="Pfam" id="PF00472">
    <property type="entry name" value="RF-1"/>
    <property type="match status" value="1"/>
</dbReference>
<evidence type="ECO:0000256" key="3">
    <source>
        <dbReference type="ARBA" id="ARBA00022917"/>
    </source>
</evidence>
<accession>A0A5K7ZYN7</accession>
<evidence type="ECO:0000313" key="7">
    <source>
        <dbReference type="EMBL" id="BBO85385.1"/>
    </source>
</evidence>
<dbReference type="GO" id="GO:0005737">
    <property type="term" value="C:cytoplasm"/>
    <property type="evidence" value="ECO:0007669"/>
    <property type="project" value="UniProtKB-SubCell"/>
</dbReference>
<dbReference type="Pfam" id="PF03462">
    <property type="entry name" value="PCRF"/>
    <property type="match status" value="1"/>
</dbReference>
<dbReference type="Gene3D" id="3.30.70.1660">
    <property type="match status" value="1"/>
</dbReference>
<evidence type="ECO:0000256" key="5">
    <source>
        <dbReference type="NCBIfam" id="TIGR00020"/>
    </source>
</evidence>
<dbReference type="HAMAP" id="MF_00094">
    <property type="entry name" value="Rel_fac_2"/>
    <property type="match status" value="1"/>
</dbReference>
<dbReference type="InterPro" id="IPR045853">
    <property type="entry name" value="Pep_chain_release_fac_I_sf"/>
</dbReference>
<gene>
    <name evidence="4" type="primary">prfB</name>
    <name evidence="7" type="ORF">DSCO28_59510</name>
</gene>
<dbReference type="InterPro" id="IPR000352">
    <property type="entry name" value="Pep_chain_release_fac_I"/>
</dbReference>
<keyword evidence="3 4" id="KW-0648">Protein biosynthesis</keyword>
<proteinExistence type="inferred from homology"/>
<reference evidence="7 8" key="1">
    <citation type="submission" date="2019-11" db="EMBL/GenBank/DDBJ databases">
        <title>Comparative genomics of hydrocarbon-degrading Desulfosarcina strains.</title>
        <authorList>
            <person name="Watanabe M."/>
            <person name="Kojima H."/>
            <person name="Fukui M."/>
        </authorList>
    </citation>
    <scope>NUCLEOTIDE SEQUENCE [LARGE SCALE GENOMIC DNA]</scope>
    <source>
        <strain evidence="7 8">28bB2T</strain>
    </source>
</reference>
<dbReference type="SMART" id="SM00937">
    <property type="entry name" value="PCRF"/>
    <property type="match status" value="1"/>
</dbReference>
<dbReference type="Proteomes" id="UP000425960">
    <property type="component" value="Chromosome"/>
</dbReference>
<dbReference type="PROSITE" id="PS00745">
    <property type="entry name" value="RF_PROK_I"/>
    <property type="match status" value="1"/>
</dbReference>
<evidence type="ECO:0000259" key="6">
    <source>
        <dbReference type="PROSITE" id="PS00745"/>
    </source>
</evidence>
<dbReference type="PANTHER" id="PTHR43116">
    <property type="entry name" value="PEPTIDE CHAIN RELEASE FACTOR 2"/>
    <property type="match status" value="1"/>
</dbReference>
<comment type="similarity">
    <text evidence="1 4">Belongs to the prokaryotic/mitochondrial release factor family.</text>
</comment>
<comment type="subcellular location">
    <subcellularLocation>
        <location evidence="4">Cytoplasm</location>
    </subcellularLocation>
</comment>
<evidence type="ECO:0000256" key="1">
    <source>
        <dbReference type="ARBA" id="ARBA00010835"/>
    </source>
</evidence>
<evidence type="ECO:0000256" key="2">
    <source>
        <dbReference type="ARBA" id="ARBA00022481"/>
    </source>
</evidence>
<comment type="function">
    <text evidence="4">Peptide chain release factor 2 directs the termination of translation in response to the peptide chain termination codons UGA and UAA.</text>
</comment>
<dbReference type="FunFam" id="3.30.160.20:FF:000010">
    <property type="entry name" value="Peptide chain release factor 2"/>
    <property type="match status" value="1"/>
</dbReference>